<dbReference type="InterPro" id="IPR034690">
    <property type="entry name" value="Endolysin_T4_type"/>
</dbReference>
<comment type="caution">
    <text evidence="2">The sequence shown here is derived from an EMBL/GenBank/DDBJ whole genome shotgun (WGS) entry which is preliminary data.</text>
</comment>
<comment type="catalytic activity">
    <reaction evidence="1">
        <text>Hydrolysis of (1-&gt;4)-beta-linkages between N-acetylmuramic acid and N-acetyl-D-glucosamine residues in a peptidoglycan and between N-acetyl-D-glucosamine residues in chitodextrins.</text>
        <dbReference type="EC" id="3.2.1.17"/>
    </reaction>
</comment>
<dbReference type="PANTHER" id="PTHR38107">
    <property type="match status" value="1"/>
</dbReference>
<dbReference type="EC" id="3.2.1.17" evidence="1"/>
<proteinExistence type="inferred from homology"/>
<sequence length="159" mass="16926">MRTSQNGIAVLKYFESCSLSAYPDPATGGAPWTIGWGHTGPEVVRGLVWTQAKADAQLLADLAEREMSVSCAVISSINQGQFDALVAFVYNLGHGNFEGSTLLRLVNAGDMDEAIEQFPRWNRANGKPMRGLTRRRAAEAALFAGKTATQAIAIGVAAA</sequence>
<reference evidence="2" key="1">
    <citation type="submission" date="2021-06" db="EMBL/GenBank/DDBJ databases">
        <title>Updating the genus Pseudomonas: Description of 43 new species and partition of the Pseudomonas putida group.</title>
        <authorList>
            <person name="Girard L."/>
            <person name="Lood C."/>
            <person name="Vandamme P."/>
            <person name="Rokni-Zadeh H."/>
            <person name="Van Noort V."/>
            <person name="Hofte M."/>
            <person name="Lavigne R."/>
            <person name="De Mot R."/>
        </authorList>
    </citation>
    <scope>NUCLEOTIDE SEQUENCE</scope>
    <source>
        <strain evidence="2">SWRI74</strain>
    </source>
</reference>
<dbReference type="PANTHER" id="PTHR38107:SF3">
    <property type="entry name" value="LYSOZYME RRRD-RELATED"/>
    <property type="match status" value="1"/>
</dbReference>
<evidence type="ECO:0000313" key="3">
    <source>
        <dbReference type="Proteomes" id="UP001049200"/>
    </source>
</evidence>
<keyword evidence="1" id="KW-0326">Glycosidase</keyword>
<dbReference type="InterPro" id="IPR033907">
    <property type="entry name" value="Endolysin_autolysin"/>
</dbReference>
<name>A0ABS6QL76_9PSED</name>
<dbReference type="InterPro" id="IPR002196">
    <property type="entry name" value="Glyco_hydro_24"/>
</dbReference>
<evidence type="ECO:0000313" key="2">
    <source>
        <dbReference type="EMBL" id="MBV4519665.1"/>
    </source>
</evidence>
<dbReference type="Pfam" id="PF00959">
    <property type="entry name" value="Phage_lysozyme"/>
    <property type="match status" value="1"/>
</dbReference>
<dbReference type="HAMAP" id="MF_04110">
    <property type="entry name" value="ENDOLYSIN_T4"/>
    <property type="match status" value="1"/>
</dbReference>
<organism evidence="2 3">
    <name type="scientific">Pseudomonas azerbaijanoccidentalis</name>
    <dbReference type="NCBI Taxonomy" id="2842347"/>
    <lineage>
        <taxon>Bacteria</taxon>
        <taxon>Pseudomonadati</taxon>
        <taxon>Pseudomonadota</taxon>
        <taxon>Gammaproteobacteria</taxon>
        <taxon>Pseudomonadales</taxon>
        <taxon>Pseudomonadaceae</taxon>
        <taxon>Pseudomonas</taxon>
    </lineage>
</organism>
<keyword evidence="1" id="KW-0081">Bacteriolytic enzyme</keyword>
<keyword evidence="1" id="KW-0378">Hydrolase</keyword>
<evidence type="ECO:0000256" key="1">
    <source>
        <dbReference type="RuleBase" id="RU003788"/>
    </source>
</evidence>
<dbReference type="CDD" id="cd00737">
    <property type="entry name" value="lyz_endolysin_autolysin"/>
    <property type="match status" value="1"/>
</dbReference>
<gene>
    <name evidence="2" type="ORF">KVG88_06285</name>
</gene>
<comment type="similarity">
    <text evidence="1">Belongs to the glycosyl hydrolase 24 family.</text>
</comment>
<accession>A0ABS6QL76</accession>
<protein>
    <recommendedName>
        <fullName evidence="1">Lysozyme</fullName>
        <ecNumber evidence="1">3.2.1.17</ecNumber>
    </recommendedName>
</protein>
<dbReference type="RefSeq" id="WP_217870734.1">
    <property type="nucleotide sequence ID" value="NZ_JAHSTU010000001.1"/>
</dbReference>
<dbReference type="Proteomes" id="UP001049200">
    <property type="component" value="Unassembled WGS sequence"/>
</dbReference>
<dbReference type="InterPro" id="IPR051018">
    <property type="entry name" value="Bacteriophage_GH24"/>
</dbReference>
<keyword evidence="1" id="KW-0929">Antimicrobial</keyword>
<keyword evidence="3" id="KW-1185">Reference proteome</keyword>
<dbReference type="EMBL" id="JAHSTU010000001">
    <property type="protein sequence ID" value="MBV4519665.1"/>
    <property type="molecule type" value="Genomic_DNA"/>
</dbReference>